<dbReference type="Pfam" id="PF08268">
    <property type="entry name" value="FBA_3"/>
    <property type="match status" value="1"/>
</dbReference>
<reference evidence="2" key="1">
    <citation type="journal article" date="2018" name="Nat. Plants">
        <title>Whole-genome landscape of Medicago truncatula symbiotic genes.</title>
        <authorList>
            <person name="Pecrix Y."/>
            <person name="Gamas P."/>
            <person name="Carrere S."/>
        </authorList>
    </citation>
    <scope>NUCLEOTIDE SEQUENCE</scope>
    <source>
        <tissue evidence="2">Leaves</tissue>
    </source>
</reference>
<dbReference type="InterPro" id="IPR050796">
    <property type="entry name" value="SCF_F-box_component"/>
</dbReference>
<organism evidence="2">
    <name type="scientific">Medicago truncatula</name>
    <name type="common">Barrel medic</name>
    <name type="synonym">Medicago tribuloides</name>
    <dbReference type="NCBI Taxonomy" id="3880"/>
    <lineage>
        <taxon>Eukaryota</taxon>
        <taxon>Viridiplantae</taxon>
        <taxon>Streptophyta</taxon>
        <taxon>Embryophyta</taxon>
        <taxon>Tracheophyta</taxon>
        <taxon>Spermatophyta</taxon>
        <taxon>Magnoliopsida</taxon>
        <taxon>eudicotyledons</taxon>
        <taxon>Gunneridae</taxon>
        <taxon>Pentapetalae</taxon>
        <taxon>rosids</taxon>
        <taxon>fabids</taxon>
        <taxon>Fabales</taxon>
        <taxon>Fabaceae</taxon>
        <taxon>Papilionoideae</taxon>
        <taxon>50 kb inversion clade</taxon>
        <taxon>NPAAA clade</taxon>
        <taxon>Hologalegina</taxon>
        <taxon>IRL clade</taxon>
        <taxon>Trifolieae</taxon>
        <taxon>Medicago</taxon>
    </lineage>
</organism>
<dbReference type="Gene3D" id="1.20.1280.50">
    <property type="match status" value="1"/>
</dbReference>
<comment type="caution">
    <text evidence="2">The sequence shown here is derived from an EMBL/GenBank/DDBJ whole genome shotgun (WGS) entry which is preliminary data.</text>
</comment>
<dbReference type="AlphaFoldDB" id="A0A396IUL8"/>
<proteinExistence type="predicted"/>
<dbReference type="PANTHER" id="PTHR31672">
    <property type="entry name" value="BNACNNG10540D PROTEIN"/>
    <property type="match status" value="1"/>
</dbReference>
<dbReference type="InterPro" id="IPR036047">
    <property type="entry name" value="F-box-like_dom_sf"/>
</dbReference>
<dbReference type="Proteomes" id="UP000265566">
    <property type="component" value="Chromosome 3"/>
</dbReference>
<protein>
    <submittedName>
        <fullName evidence="2">Putative F-box domain-containing protein</fullName>
    </submittedName>
</protein>
<evidence type="ECO:0000259" key="1">
    <source>
        <dbReference type="PROSITE" id="PS50181"/>
    </source>
</evidence>
<evidence type="ECO:0000313" key="2">
    <source>
        <dbReference type="EMBL" id="RHN67675.1"/>
    </source>
</evidence>
<dbReference type="SUPFAM" id="SSF81383">
    <property type="entry name" value="F-box domain"/>
    <property type="match status" value="1"/>
</dbReference>
<dbReference type="InterPro" id="IPR001810">
    <property type="entry name" value="F-box_dom"/>
</dbReference>
<dbReference type="CDD" id="cd22157">
    <property type="entry name" value="F-box_AtFBW1-like"/>
    <property type="match status" value="1"/>
</dbReference>
<gene>
    <name evidence="2" type="ORF">MtrunA17_Chr3g0105221</name>
</gene>
<dbReference type="Pfam" id="PF00646">
    <property type="entry name" value="F-box"/>
    <property type="match status" value="1"/>
</dbReference>
<dbReference type="SMART" id="SM00256">
    <property type="entry name" value="FBOX"/>
    <property type="match status" value="1"/>
</dbReference>
<dbReference type="InterPro" id="IPR017451">
    <property type="entry name" value="F-box-assoc_interact_dom"/>
</dbReference>
<feature type="domain" description="F-box" evidence="1">
    <location>
        <begin position="21"/>
        <end position="66"/>
    </location>
</feature>
<dbReference type="Gramene" id="rna15884">
    <property type="protein sequence ID" value="RHN67675.1"/>
    <property type="gene ID" value="gene15884"/>
</dbReference>
<name>A0A396IUL8_MEDTR</name>
<dbReference type="EMBL" id="PSQE01000003">
    <property type="protein sequence ID" value="RHN67675.1"/>
    <property type="molecule type" value="Genomic_DNA"/>
</dbReference>
<accession>A0A396IUL8</accession>
<sequence>MLPSVRNRRLARVPLKRHRSMASAAFLPSELIVEIISWLPVKYLMQFRCVSKFYKTLISDPYFVQMHLVKSARNPHLALMWQDDLMREDGNIIFLSVSRLLRNKYTTPFQSGTFNQWWIIGLCNGLLCLVDIQNPDYHYYLYFWNPATRTKSRNILITLSRDFKFSFGYDILSKTYKVLAFIVESVDGTSVVKVLSMEDDSWRNIQCFPVLPLYWFDHDKNQGVYLSGTINWLALHNYFYSDYEFDNVSKITVEQYVIVSLDLSTESYTQLLLPRGFDEVPRVQPTIVVLMDSLCFGHDFKGSHFVIWKMKDFRVQESWIQLLKISYQNICSSQYLLKFETMELLPLYLSKKGDALILANDQIDAAFIYKCRENRGEPIQITNKVQWLWAKDYVESLVSTS</sequence>
<dbReference type="InterPro" id="IPR013187">
    <property type="entry name" value="F-box-assoc_dom_typ3"/>
</dbReference>
<dbReference type="PROSITE" id="PS50181">
    <property type="entry name" value="FBOX"/>
    <property type="match status" value="1"/>
</dbReference>
<dbReference type="PANTHER" id="PTHR31672:SF13">
    <property type="entry name" value="F-BOX PROTEIN CPR30-LIKE"/>
    <property type="match status" value="1"/>
</dbReference>
<dbReference type="NCBIfam" id="TIGR01640">
    <property type="entry name" value="F_box_assoc_1"/>
    <property type="match status" value="1"/>
</dbReference>